<dbReference type="GO" id="GO:0070939">
    <property type="term" value="C:Dsl1/NZR complex"/>
    <property type="evidence" value="ECO:0000318"/>
    <property type="project" value="GO_Central"/>
</dbReference>
<dbReference type="InterPro" id="IPR015943">
    <property type="entry name" value="WD40/YVTN_repeat-like_dom_sf"/>
</dbReference>
<dbReference type="Proteomes" id="UP000007110">
    <property type="component" value="Unassembled WGS sequence"/>
</dbReference>
<dbReference type="InterPro" id="IPR054751">
    <property type="entry name" value="NBAS_C"/>
</dbReference>
<keyword evidence="2" id="KW-0813">Transport</keyword>
<dbReference type="InterPro" id="IPR011047">
    <property type="entry name" value="Quinoprotein_ADH-like_sf"/>
</dbReference>
<evidence type="ECO:0000256" key="5">
    <source>
        <dbReference type="SAM" id="MobiDB-lite"/>
    </source>
</evidence>
<dbReference type="FunCoup" id="A0A7M7N8X8">
    <property type="interactions" value="1374"/>
</dbReference>
<keyword evidence="10" id="KW-1185">Reference proteome</keyword>
<dbReference type="Pfam" id="PF22913">
    <property type="entry name" value="NBAS_11th"/>
    <property type="match status" value="1"/>
</dbReference>
<protein>
    <recommendedName>
        <fullName evidence="11">Neuroblastoma-amplified sequence</fullName>
    </recommendedName>
</protein>
<dbReference type="InterPro" id="IPR029145">
    <property type="entry name" value="NBAS_N"/>
</dbReference>
<dbReference type="GeneID" id="589257"/>
<dbReference type="Gene3D" id="2.130.10.10">
    <property type="entry name" value="YVTN repeat-like/Quinoprotein amine dehydrogenase"/>
    <property type="match status" value="1"/>
</dbReference>
<proteinExistence type="predicted"/>
<dbReference type="InterPro" id="IPR013244">
    <property type="entry name" value="Sec39_domain"/>
</dbReference>
<dbReference type="CTD" id="51594"/>
<evidence type="ECO:0000259" key="6">
    <source>
        <dbReference type="Pfam" id="PF08314"/>
    </source>
</evidence>
<reference evidence="9" key="2">
    <citation type="submission" date="2021-01" db="UniProtKB">
        <authorList>
            <consortium name="EnsemblMetazoa"/>
        </authorList>
    </citation>
    <scope>IDENTIFICATION</scope>
</reference>
<organism evidence="9 10">
    <name type="scientific">Strongylocentrotus purpuratus</name>
    <name type="common">Purple sea urchin</name>
    <dbReference type="NCBI Taxonomy" id="7668"/>
    <lineage>
        <taxon>Eukaryota</taxon>
        <taxon>Metazoa</taxon>
        <taxon>Echinodermata</taxon>
        <taxon>Eleutherozoa</taxon>
        <taxon>Echinozoa</taxon>
        <taxon>Echinoidea</taxon>
        <taxon>Euechinoidea</taxon>
        <taxon>Echinacea</taxon>
        <taxon>Camarodonta</taxon>
        <taxon>Echinidea</taxon>
        <taxon>Strongylocentrotidae</taxon>
        <taxon>Strongylocentrotus</taxon>
    </lineage>
</organism>
<evidence type="ECO:0008006" key="11">
    <source>
        <dbReference type="Google" id="ProtNLM"/>
    </source>
</evidence>
<feature type="domain" description="Sec39" evidence="6">
    <location>
        <begin position="756"/>
        <end position="971"/>
    </location>
</feature>
<feature type="domain" description="Sec39" evidence="6">
    <location>
        <begin position="1064"/>
        <end position="1379"/>
    </location>
</feature>
<feature type="domain" description="NBAS subunit of NRZ tethering complex C-terminal" evidence="8">
    <location>
        <begin position="2051"/>
        <end position="2177"/>
    </location>
</feature>
<feature type="domain" description="Neuroblastoma-amplified sequence N-terminal" evidence="7">
    <location>
        <begin position="93"/>
        <end position="378"/>
    </location>
</feature>
<evidence type="ECO:0000256" key="2">
    <source>
        <dbReference type="ARBA" id="ARBA00022448"/>
    </source>
</evidence>
<dbReference type="Pfam" id="PF08314">
    <property type="entry name" value="Sec39"/>
    <property type="match status" value="2"/>
</dbReference>
<dbReference type="InterPro" id="IPR001680">
    <property type="entry name" value="WD40_rpt"/>
</dbReference>
<evidence type="ECO:0000259" key="8">
    <source>
        <dbReference type="Pfam" id="PF22913"/>
    </source>
</evidence>
<dbReference type="InParanoid" id="A0A7M7N8X8"/>
<dbReference type="PANTHER" id="PTHR15922">
    <property type="entry name" value="NEUROBLASTOMA-AMPLIFIED SEQUENCE"/>
    <property type="match status" value="1"/>
</dbReference>
<dbReference type="Pfam" id="PF15492">
    <property type="entry name" value="Nbas_N"/>
    <property type="match status" value="1"/>
</dbReference>
<evidence type="ECO:0000259" key="7">
    <source>
        <dbReference type="Pfam" id="PF15492"/>
    </source>
</evidence>
<feature type="compositionally biased region" description="Acidic residues" evidence="5">
    <location>
        <begin position="1419"/>
        <end position="1429"/>
    </location>
</feature>
<dbReference type="SMART" id="SM00320">
    <property type="entry name" value="WD40"/>
    <property type="match status" value="2"/>
</dbReference>
<dbReference type="KEGG" id="spu:589257"/>
<feature type="compositionally biased region" description="Basic and acidic residues" evidence="5">
    <location>
        <begin position="467"/>
        <end position="476"/>
    </location>
</feature>
<feature type="region of interest" description="Disordered" evidence="5">
    <location>
        <begin position="457"/>
        <end position="501"/>
    </location>
</feature>
<evidence type="ECO:0000256" key="1">
    <source>
        <dbReference type="ARBA" id="ARBA00004240"/>
    </source>
</evidence>
<sequence>MASDDEVTQNPKKEEDETILYDLFFPYEWSQESEPLTSVIAEKPKNSLVGKVSSATARSLWTFVRSTGIPLGSSSTCSLPATLIKLVNSQISWHIATASDGNLVAVLQDTCIEVRSSRDNFQTCVCKCQVPKDSHPQWRQLAWSPDWALVACSDSRGNIRAFDLFGTLLFTIERARPQPPDSPVDFSCAVASLRFTDYKQTAQWSAELLVINYVGSLDSYLVSSSGEYQYDHTFQFGSYYPQGISCATYDAKHSLLFIGGASQDDPPDRPTSASCLGLTAWRVLSVPPYYKLVEDYDSEYGKVGASRKLFRRMTTVNNIFKRSQKQDGIYRMCLSPKGGCLVTAHQSGLLCLWEVPSLRRKQAWPLEDQPGFNETNPNILVPMRKKANDGSSFSNLLMDINFWSEEAVILARCSGAVAVCSVANLRNLLGTSCEWLAPSPRVTLASEKGFMALDCESRSLPMKRPRSPTDGERDGDTSMMSEGTDDEDEDDDDEDEDAPFLTKTAKYMKEVMYYVTESDRFQPPRKKPRVTHRTYCLLSVQKTTPDELFLRKIQNEEYGEALALSQRFGLDSDLVYQTQWRKSRVSLASIQDYLSKITKRSWVLHECLDRIPDDIDAARELLLYGLRGTDLQALIAIGNKEDRGRFILCSDEDIELERNFDNYRHGDDDDEEDEETEEEQFERKKKEKREKLLAQVDFSKLTLEQRELCRCRTRLLGYLDRLKTYEEILGGGESALRAYNEKNFEKFRSENIVEAAVGMARDSDWKASEIMFTYHGKDTLPHWLMILNNFPETTPPTEYKTLLPEASYESDPEVYSWDQDQHRDKDWCEGPDCQRVINPTQLDYGAFLYEDSPDLMKFRCETMTKQLLTDWVIFRAMAIEDESRQVDNALSLVRLAMERNIPGLESLHHDLLTLEVVSYECQTDPDLTLASLKKLTNLQIMLLMMSKSPSETYVKDMKRWVIPFLQRCEEDSPGTRVTLTEEFMLSLAKEDLCKCQLILENSKHTSPEPIIRKKSDLLSLAQRCIYACERDDQLDVARRILKVLPKQSLGVVGDDLSALYHDLDELEGHLQAIEILASHGVAMTTRAVRETQSDEDAAAKLMVRLARQAARGKPPKREWEWNKLGKDMLELRRIVYKCLSSTQCQEIFTESLLGSGSIANIRLAGEKLTKTRPEGSVLARSSVKAASLIPYERSIDLVLSAAREYFNSSADLMDTTMELARSCLQLMTDCPTRIQEELDLIASLALLDDFSTPILPLQVRLCEDRLELVEKVITSAKSSCTNSEKLLRLAKLLRVCGDNEKERQGKVQVLVSRAALQASDYKTAWDVNKRLVSDSYGPAWEVCRDLALKDEFNDLQARRELLAFASAYCEPEALVAILEARNLLLTQILYSKLPVEVEDGQKGKEDEEEEVAMETQDSLPEDTAEVEDEGIENDLETSTQTMTRRTRQILATTGAATSAVLATTGAATSAVLATTGATTKAVLASVSDTQWWAGTMQFLRPLGRGMAGDSQGDTSQDDVERSGIERRVCPAFYEACYKEPAISKDDPNYVNYQWSSSETSHRSLNEALLRAIQLRRLTKDDESMSEHATHVLQQLAMDAFKSDVNLALAYLLALPNPLDADQCFEKIPHSALSLQLAAYYFALQATVRLQPIKKAQKGPPIYETAPPQLIEMVLKLAGSKKAAGWSGDVSAFVGRLKHYDELLADLLQAQSLQALGRGVDVVRFTKDNEYKQETILGLAMSLEDDVYNLSVTLAQRYHLSMWEVLMAHLEFLFSESGLSTAAIEARSHQLDLVATLLERPDNFCERMETCIYPTIEGSDHQRLIYYFTLLHKSGAEVKGQVITPDMHVKLLKKIKAAASSLDYRRLMDGVSDPINVISPSLISSNVHVLAKLAPKIPTKNGGNLTPSQVFLAFTVKMFWDGDQNHKKAPETTAEWQHRYEACGEFFGRLTISDFLDFIKRIVFTQKSLEKLSLESRQNLVSRAIKFAKQQGSGKQKFAGESSENIVKSCIQGLQQYQKHLQTLNTEGVLQIEQFDQDNSTKFYEQYDLSRGETEVMKTVFASLLCCGVPVSLLDQALTGSTITRWTALSVTRDAIRRILAAIKSGDSVEDIDIEGRPMDFLKKITLEVQRHKQEGGNNTVTANHVLDELRPFCSDMSVAVEPRVEILQLLEETFPLSKDDTQLLLFYRTQAIVSGAWTDIKVTEEDVVSEASRLNLFQSLLSCSASMDQLVALTSLLKQWPVLETNFSSPSEEPWVQVISKMTSYPEFKGQLVVDLMREQQETHPLSSRCISAVYKNLVVTGHHLASIKVVLITKQSDLYKAILDYMQVPAQFSEDSFDEELLQLFITRSFARQVAETPYYPPLADFLLTSCQRSEVTEIARQLKDAGHEPEAASLLLRQRTTHPALGTLDTALAAVKYWFKK</sequence>
<dbReference type="OrthoDB" id="19988at2759"/>
<evidence type="ECO:0000256" key="4">
    <source>
        <dbReference type="ARBA" id="ARBA00022927"/>
    </source>
</evidence>
<accession>A0A7M7N8X8</accession>
<name>A0A7M7N8X8_STRPU</name>
<dbReference type="GO" id="GO:0006890">
    <property type="term" value="P:retrograde vesicle-mediated transport, Golgi to endoplasmic reticulum"/>
    <property type="evidence" value="ECO:0000318"/>
    <property type="project" value="GO_Central"/>
</dbReference>
<comment type="subcellular location">
    <subcellularLocation>
        <location evidence="1">Endoplasmic reticulum</location>
    </subcellularLocation>
</comment>
<feature type="compositionally biased region" description="Acidic residues" evidence="5">
    <location>
        <begin position="483"/>
        <end position="498"/>
    </location>
</feature>
<keyword evidence="4" id="KW-0653">Protein transport</keyword>
<dbReference type="GO" id="GO:0000149">
    <property type="term" value="F:SNARE binding"/>
    <property type="evidence" value="ECO:0000318"/>
    <property type="project" value="GO_Central"/>
</dbReference>
<feature type="region of interest" description="Disordered" evidence="5">
    <location>
        <begin position="660"/>
        <end position="684"/>
    </location>
</feature>
<evidence type="ECO:0000313" key="9">
    <source>
        <dbReference type="EnsemblMetazoa" id="XP_030832889"/>
    </source>
</evidence>
<evidence type="ECO:0000313" key="10">
    <source>
        <dbReference type="Proteomes" id="UP000007110"/>
    </source>
</evidence>
<dbReference type="OMA" id="KHMLPAE"/>
<dbReference type="GO" id="GO:0015031">
    <property type="term" value="P:protein transport"/>
    <property type="evidence" value="ECO:0007669"/>
    <property type="project" value="UniProtKB-KW"/>
</dbReference>
<feature type="region of interest" description="Disordered" evidence="5">
    <location>
        <begin position="1398"/>
        <end position="1429"/>
    </location>
</feature>
<evidence type="ECO:0000256" key="3">
    <source>
        <dbReference type="ARBA" id="ARBA00022824"/>
    </source>
</evidence>
<keyword evidence="3" id="KW-0256">Endoplasmic reticulum</keyword>
<dbReference type="RefSeq" id="XP_030832889.1">
    <property type="nucleotide sequence ID" value="XM_030977029.1"/>
</dbReference>
<reference evidence="10" key="1">
    <citation type="submission" date="2015-02" db="EMBL/GenBank/DDBJ databases">
        <title>Genome sequencing for Strongylocentrotus purpuratus.</title>
        <authorList>
            <person name="Murali S."/>
            <person name="Liu Y."/>
            <person name="Vee V."/>
            <person name="English A."/>
            <person name="Wang M."/>
            <person name="Skinner E."/>
            <person name="Han Y."/>
            <person name="Muzny D.M."/>
            <person name="Worley K.C."/>
            <person name="Gibbs R.A."/>
        </authorList>
    </citation>
    <scope>NUCLEOTIDE SEQUENCE</scope>
</reference>
<feature type="compositionally biased region" description="Acidic residues" evidence="5">
    <location>
        <begin position="668"/>
        <end position="680"/>
    </location>
</feature>
<dbReference type="EnsemblMetazoa" id="XM_030977029">
    <property type="protein sequence ID" value="XP_030832889"/>
    <property type="gene ID" value="LOC589257"/>
</dbReference>
<dbReference type="SUPFAM" id="SSF50998">
    <property type="entry name" value="Quinoprotein alcohol dehydrogenase-like"/>
    <property type="match status" value="1"/>
</dbReference>
<dbReference type="PANTHER" id="PTHR15922:SF2">
    <property type="entry name" value="NBAS SUBUNIT OF NRZ TETHERING COMPLEX"/>
    <property type="match status" value="1"/>
</dbReference>